<dbReference type="EMBL" id="JBHSAY010000023">
    <property type="protein sequence ID" value="MFC4135666.1"/>
    <property type="molecule type" value="Genomic_DNA"/>
</dbReference>
<dbReference type="Gene3D" id="3.60.15.10">
    <property type="entry name" value="Ribonuclease Z/Hydroxyacylglutathione hydrolase-like"/>
    <property type="match status" value="1"/>
</dbReference>
<dbReference type="InterPro" id="IPR036866">
    <property type="entry name" value="RibonucZ/Hydroxyglut_hydro"/>
</dbReference>
<evidence type="ECO:0000313" key="3">
    <source>
        <dbReference type="Proteomes" id="UP001595816"/>
    </source>
</evidence>
<evidence type="ECO:0000313" key="2">
    <source>
        <dbReference type="EMBL" id="MFC4135666.1"/>
    </source>
</evidence>
<sequence>MTTTLHRVVHASVLLDFAGARILTDPWFAERPGYRHGEPTAYASGADLPELAGVVISHGHHDHCDVAGLAAYRDKAVPIATIAGVGRRLRAAGFTNVVELAPWQTVDFGPVRVTATPARHGVPESTFVLTGDGHSVFFGADTLRIPELDEVARRFDLDLALLPINGLRIRPFNRQVVMDAEQAAELTRALRPRYAVPIHYAFTAGPVGDRLFVRHERLRPDRFADAVAALAPETAVRVLETGVLLTL</sequence>
<evidence type="ECO:0000259" key="1">
    <source>
        <dbReference type="SMART" id="SM00849"/>
    </source>
</evidence>
<dbReference type="InterPro" id="IPR001279">
    <property type="entry name" value="Metallo-B-lactamas"/>
</dbReference>
<comment type="caution">
    <text evidence="2">The sequence shown here is derived from an EMBL/GenBank/DDBJ whole genome shotgun (WGS) entry which is preliminary data.</text>
</comment>
<protein>
    <submittedName>
        <fullName evidence="2">MBL fold metallo-hydrolase</fullName>
    </submittedName>
</protein>
<dbReference type="InterPro" id="IPR050114">
    <property type="entry name" value="UPF0173_UPF0282_UlaG_hydrolase"/>
</dbReference>
<reference evidence="3" key="1">
    <citation type="journal article" date="2019" name="Int. J. Syst. Evol. Microbiol.">
        <title>The Global Catalogue of Microorganisms (GCM) 10K type strain sequencing project: providing services to taxonomists for standard genome sequencing and annotation.</title>
        <authorList>
            <consortium name="The Broad Institute Genomics Platform"/>
            <consortium name="The Broad Institute Genome Sequencing Center for Infectious Disease"/>
            <person name="Wu L."/>
            <person name="Ma J."/>
        </authorList>
    </citation>
    <scope>NUCLEOTIDE SEQUENCE [LARGE SCALE GENOMIC DNA]</scope>
    <source>
        <strain evidence="3">CGMCC 4.7289</strain>
    </source>
</reference>
<dbReference type="RefSeq" id="WP_253749977.1">
    <property type="nucleotide sequence ID" value="NZ_JAMZDZ010000001.1"/>
</dbReference>
<gene>
    <name evidence="2" type="ORF">ACFOZ4_34065</name>
</gene>
<organism evidence="2 3">
    <name type="scientific">Hamadaea flava</name>
    <dbReference type="NCBI Taxonomy" id="1742688"/>
    <lineage>
        <taxon>Bacteria</taxon>
        <taxon>Bacillati</taxon>
        <taxon>Actinomycetota</taxon>
        <taxon>Actinomycetes</taxon>
        <taxon>Micromonosporales</taxon>
        <taxon>Micromonosporaceae</taxon>
        <taxon>Hamadaea</taxon>
    </lineage>
</organism>
<keyword evidence="3" id="KW-1185">Reference proteome</keyword>
<feature type="domain" description="Metallo-beta-lactamase" evidence="1">
    <location>
        <begin position="9"/>
        <end position="199"/>
    </location>
</feature>
<accession>A0ABV8LZ82</accession>
<dbReference type="SUPFAM" id="SSF56281">
    <property type="entry name" value="Metallo-hydrolase/oxidoreductase"/>
    <property type="match status" value="1"/>
</dbReference>
<dbReference type="Pfam" id="PF12706">
    <property type="entry name" value="Lactamase_B_2"/>
    <property type="match status" value="1"/>
</dbReference>
<dbReference type="PANTHER" id="PTHR43546">
    <property type="entry name" value="UPF0173 METAL-DEPENDENT HYDROLASE MJ1163-RELATED"/>
    <property type="match status" value="1"/>
</dbReference>
<proteinExistence type="predicted"/>
<name>A0ABV8LZ82_9ACTN</name>
<dbReference type="SMART" id="SM00849">
    <property type="entry name" value="Lactamase_B"/>
    <property type="match status" value="1"/>
</dbReference>
<dbReference type="Proteomes" id="UP001595816">
    <property type="component" value="Unassembled WGS sequence"/>
</dbReference>